<feature type="region of interest" description="Disordered" evidence="1">
    <location>
        <begin position="405"/>
        <end position="458"/>
    </location>
</feature>
<organism evidence="3 4">
    <name type="scientific">Cellulomonas fulva</name>
    <dbReference type="NCBI Taxonomy" id="2835530"/>
    <lineage>
        <taxon>Bacteria</taxon>
        <taxon>Bacillati</taxon>
        <taxon>Actinomycetota</taxon>
        <taxon>Actinomycetes</taxon>
        <taxon>Micrococcales</taxon>
        <taxon>Cellulomonadaceae</taxon>
        <taxon>Cellulomonas</taxon>
    </lineage>
</organism>
<dbReference type="Proteomes" id="UP000722125">
    <property type="component" value="Unassembled WGS sequence"/>
</dbReference>
<dbReference type="PANTHER" id="PTHR32027">
    <property type="entry name" value="CYTOSINE DEAMINASE"/>
    <property type="match status" value="1"/>
</dbReference>
<dbReference type="NCBIfam" id="NF004636">
    <property type="entry name" value="PRK05985.1"/>
    <property type="match status" value="1"/>
</dbReference>
<dbReference type="InterPro" id="IPR013108">
    <property type="entry name" value="Amidohydro_3"/>
</dbReference>
<comment type="caution">
    <text evidence="3">The sequence shown here is derived from an EMBL/GenBank/DDBJ whole genome shotgun (WGS) entry which is preliminary data.</text>
</comment>
<evidence type="ECO:0000259" key="2">
    <source>
        <dbReference type="Pfam" id="PF07969"/>
    </source>
</evidence>
<dbReference type="InterPro" id="IPR032466">
    <property type="entry name" value="Metal_Hydrolase"/>
</dbReference>
<dbReference type="Gene3D" id="2.30.40.10">
    <property type="entry name" value="Urease, subunit C, domain 1"/>
    <property type="match status" value="1"/>
</dbReference>
<evidence type="ECO:0000313" key="4">
    <source>
        <dbReference type="Proteomes" id="UP000722125"/>
    </source>
</evidence>
<dbReference type="EMBL" id="JAHBOH010000001">
    <property type="protein sequence ID" value="MBT0993700.1"/>
    <property type="molecule type" value="Genomic_DNA"/>
</dbReference>
<evidence type="ECO:0000256" key="1">
    <source>
        <dbReference type="SAM" id="MobiDB-lite"/>
    </source>
</evidence>
<protein>
    <submittedName>
        <fullName evidence="3">Amidohydrolase family protein</fullName>
    </submittedName>
</protein>
<dbReference type="SUPFAM" id="SSF51556">
    <property type="entry name" value="Metallo-dependent hydrolases"/>
    <property type="match status" value="1"/>
</dbReference>
<feature type="domain" description="Amidohydrolase 3" evidence="2">
    <location>
        <begin position="67"/>
        <end position="405"/>
    </location>
</feature>
<gene>
    <name evidence="3" type="ORF">KIN34_05300</name>
</gene>
<accession>A0ABS5TX30</accession>
<proteinExistence type="predicted"/>
<sequence>MSHTFTLHRGRLADGRLVDLRVVDGALTEVTAVGPGADPSARGAGAALGAVDFDAWVADGGAYRGPVDLAGRLVLPPLVNGHVHLDKTFVGAPWQPHRSGATVAERVAHERDLRAEVDVPVAHRAAALAELLVASGTGLARTHVDVDPDARLAHLEQVLTLREQLVDVLDLQVVAFPQSGIVTAPGVADLLDQGLRLGADVVGGLDPAGFDGDAQQHLDVVFALAERHGARVDIHLHELGAAGGEQLRLIAERTAALGLHGRVAVSHAYGLGTLGAEETRRCADVLASAGVAVMTNGPAGPMPPVLLLRERGVTVFSGTDNVRDAWWPYGDGDMLTIARTVAYQQGFRSDDELGVALDLVTGSAARALGAAGYGLLPGAPADLVVVEATCAAEAVAAPARRTVVRSGVPRSSVATTPVSVPDGTDAPEPSPAAPTHHPDDSAVGQGLRPDPRLTPSRS</sequence>
<name>A0ABS5TX30_9CELL</name>
<dbReference type="InterPro" id="IPR011059">
    <property type="entry name" value="Metal-dep_hydrolase_composite"/>
</dbReference>
<keyword evidence="4" id="KW-1185">Reference proteome</keyword>
<dbReference type="Pfam" id="PF07969">
    <property type="entry name" value="Amidohydro_3"/>
    <property type="match status" value="1"/>
</dbReference>
<dbReference type="PANTHER" id="PTHR32027:SF9">
    <property type="entry name" value="BLL3847 PROTEIN"/>
    <property type="match status" value="1"/>
</dbReference>
<dbReference type="CDD" id="cd01293">
    <property type="entry name" value="Bact_CD"/>
    <property type="match status" value="1"/>
</dbReference>
<dbReference type="InterPro" id="IPR052349">
    <property type="entry name" value="Metallo-hydrolase_Enzymes"/>
</dbReference>
<reference evidence="3 4" key="1">
    <citation type="submission" date="2021-05" db="EMBL/GenBank/DDBJ databases">
        <title>Description of Cellulomonas sp. DKR-3 sp. nov.</title>
        <authorList>
            <person name="Dahal R.H."/>
            <person name="Chaudhary D.K."/>
        </authorList>
    </citation>
    <scope>NUCLEOTIDE SEQUENCE [LARGE SCALE GENOMIC DNA]</scope>
    <source>
        <strain evidence="3 4">DKR-3</strain>
    </source>
</reference>
<evidence type="ECO:0000313" key="3">
    <source>
        <dbReference type="EMBL" id="MBT0993700.1"/>
    </source>
</evidence>
<dbReference type="Gene3D" id="3.20.20.140">
    <property type="entry name" value="Metal-dependent hydrolases"/>
    <property type="match status" value="1"/>
</dbReference>
<dbReference type="RefSeq" id="WP_214347726.1">
    <property type="nucleotide sequence ID" value="NZ_JAHBOH010000001.1"/>
</dbReference>